<feature type="signal peptide" evidence="1">
    <location>
        <begin position="1"/>
        <end position="21"/>
    </location>
</feature>
<feature type="chain" id="PRO_5046252797" description="Lipoprotein" evidence="1">
    <location>
        <begin position="22"/>
        <end position="204"/>
    </location>
</feature>
<dbReference type="RefSeq" id="WP_394831132.1">
    <property type="nucleotide sequence ID" value="NZ_CP089929.1"/>
</dbReference>
<proteinExistence type="predicted"/>
<evidence type="ECO:0008006" key="4">
    <source>
        <dbReference type="Google" id="ProtNLM"/>
    </source>
</evidence>
<reference evidence="2" key="1">
    <citation type="submission" date="2021-12" db="EMBL/GenBank/DDBJ databases">
        <title>Discovery of the Pendulisporaceae a myxobacterial family with distinct sporulation behavior and unique specialized metabolism.</title>
        <authorList>
            <person name="Garcia R."/>
            <person name="Popoff A."/>
            <person name="Bader C.D."/>
            <person name="Loehr J."/>
            <person name="Walesch S."/>
            <person name="Walt C."/>
            <person name="Boldt J."/>
            <person name="Bunk B."/>
            <person name="Haeckl F.J.F.P.J."/>
            <person name="Gunesch A.P."/>
            <person name="Birkelbach J."/>
            <person name="Nuebel U."/>
            <person name="Pietschmann T."/>
            <person name="Bach T."/>
            <person name="Mueller R."/>
        </authorList>
    </citation>
    <scope>NUCLEOTIDE SEQUENCE</scope>
    <source>
        <strain evidence="2">MSr11367</strain>
    </source>
</reference>
<dbReference type="Proteomes" id="UP001374803">
    <property type="component" value="Chromosome"/>
</dbReference>
<name>A0ABZ2KSM0_9BACT</name>
<protein>
    <recommendedName>
        <fullName evidence="4">Lipoprotein</fullName>
    </recommendedName>
</protein>
<keyword evidence="3" id="KW-1185">Reference proteome</keyword>
<keyword evidence="1" id="KW-0732">Signal</keyword>
<evidence type="ECO:0000256" key="1">
    <source>
        <dbReference type="SAM" id="SignalP"/>
    </source>
</evidence>
<accession>A0ABZ2KSM0</accession>
<gene>
    <name evidence="2" type="ORF">LVJ94_31935</name>
</gene>
<dbReference type="PROSITE" id="PS51257">
    <property type="entry name" value="PROKAR_LIPOPROTEIN"/>
    <property type="match status" value="1"/>
</dbReference>
<evidence type="ECO:0000313" key="2">
    <source>
        <dbReference type="EMBL" id="WXB01517.1"/>
    </source>
</evidence>
<sequence length="204" mass="21953">MNWTRGVFALGGVAAVFVVVACSSSSSSEEETGAEQGPVTSVDKDKQLNQLSDQEAETYCLDTNKWARKYFTAEVNKGSNCNEQGIYQGQQESTVEAGRTKCSEVRKACIAKAPPDAGAIDAGIDPDEAARKVCKVFKTRISKCNSLTISNSNGCWGEFLKYSRQFSAKDACTDMTLDTPGDDPVGDMVSSVCDPWKACVLSDK</sequence>
<dbReference type="EMBL" id="CP089983">
    <property type="protein sequence ID" value="WXB01517.1"/>
    <property type="molecule type" value="Genomic_DNA"/>
</dbReference>
<evidence type="ECO:0000313" key="3">
    <source>
        <dbReference type="Proteomes" id="UP001374803"/>
    </source>
</evidence>
<organism evidence="2 3">
    <name type="scientific">Pendulispora rubella</name>
    <dbReference type="NCBI Taxonomy" id="2741070"/>
    <lineage>
        <taxon>Bacteria</taxon>
        <taxon>Pseudomonadati</taxon>
        <taxon>Myxococcota</taxon>
        <taxon>Myxococcia</taxon>
        <taxon>Myxococcales</taxon>
        <taxon>Sorangiineae</taxon>
        <taxon>Pendulisporaceae</taxon>
        <taxon>Pendulispora</taxon>
    </lineage>
</organism>